<dbReference type="InterPro" id="IPR027417">
    <property type="entry name" value="P-loop_NTPase"/>
</dbReference>
<dbReference type="InterPro" id="IPR003593">
    <property type="entry name" value="AAA+_ATPase"/>
</dbReference>
<evidence type="ECO:0000256" key="5">
    <source>
        <dbReference type="ARBA" id="ARBA00022741"/>
    </source>
</evidence>
<evidence type="ECO:0000256" key="1">
    <source>
        <dbReference type="ARBA" id="ARBA00004651"/>
    </source>
</evidence>
<dbReference type="InterPro" id="IPR017871">
    <property type="entry name" value="ABC_transporter-like_CS"/>
</dbReference>
<feature type="transmembrane region" description="Helical" evidence="9">
    <location>
        <begin position="133"/>
        <end position="151"/>
    </location>
</feature>
<evidence type="ECO:0000259" key="10">
    <source>
        <dbReference type="PROSITE" id="PS50893"/>
    </source>
</evidence>
<protein>
    <submittedName>
        <fullName evidence="12">ABC transporter ATP-binding protein</fullName>
    </submittedName>
</protein>
<evidence type="ECO:0000256" key="7">
    <source>
        <dbReference type="ARBA" id="ARBA00022989"/>
    </source>
</evidence>
<dbReference type="GO" id="GO:0005886">
    <property type="term" value="C:plasma membrane"/>
    <property type="evidence" value="ECO:0007669"/>
    <property type="project" value="UniProtKB-SubCell"/>
</dbReference>
<dbReference type="PANTHER" id="PTHR43394">
    <property type="entry name" value="ATP-DEPENDENT PERMEASE MDL1, MITOCHONDRIAL"/>
    <property type="match status" value="1"/>
</dbReference>
<dbReference type="SMART" id="SM00382">
    <property type="entry name" value="AAA"/>
    <property type="match status" value="1"/>
</dbReference>
<dbReference type="InterPro" id="IPR036640">
    <property type="entry name" value="ABC1_TM_sf"/>
</dbReference>
<dbReference type="Pfam" id="PF00664">
    <property type="entry name" value="ABC_membrane"/>
    <property type="match status" value="1"/>
</dbReference>
<keyword evidence="8 9" id="KW-0472">Membrane</keyword>
<dbReference type="AlphaFoldDB" id="A0A9D1S6E5"/>
<feature type="transmembrane region" description="Helical" evidence="9">
    <location>
        <begin position="52"/>
        <end position="73"/>
    </location>
</feature>
<proteinExistence type="predicted"/>
<keyword evidence="5" id="KW-0547">Nucleotide-binding</keyword>
<feature type="transmembrane region" description="Helical" evidence="9">
    <location>
        <begin position="275"/>
        <end position="296"/>
    </location>
</feature>
<dbReference type="SUPFAM" id="SSF52540">
    <property type="entry name" value="P-loop containing nucleoside triphosphate hydrolases"/>
    <property type="match status" value="1"/>
</dbReference>
<reference evidence="12" key="1">
    <citation type="submission" date="2020-10" db="EMBL/GenBank/DDBJ databases">
        <authorList>
            <person name="Gilroy R."/>
        </authorList>
    </citation>
    <scope>NUCLEOTIDE SEQUENCE</scope>
    <source>
        <strain evidence="12">ChiSjej4B22-9803</strain>
    </source>
</reference>
<dbReference type="PROSITE" id="PS50893">
    <property type="entry name" value="ABC_TRANSPORTER_2"/>
    <property type="match status" value="1"/>
</dbReference>
<keyword evidence="4 9" id="KW-0812">Transmembrane</keyword>
<dbReference type="Pfam" id="PF00005">
    <property type="entry name" value="ABC_tran"/>
    <property type="match status" value="1"/>
</dbReference>
<dbReference type="GO" id="GO:0015421">
    <property type="term" value="F:ABC-type oligopeptide transporter activity"/>
    <property type="evidence" value="ECO:0007669"/>
    <property type="project" value="TreeGrafter"/>
</dbReference>
<name>A0A9D1S6E5_9FIRM</name>
<accession>A0A9D1S6E5</accession>
<feature type="domain" description="ABC transporter" evidence="10">
    <location>
        <begin position="333"/>
        <end position="568"/>
    </location>
</feature>
<comment type="caution">
    <text evidence="12">The sequence shown here is derived from an EMBL/GenBank/DDBJ whole genome shotgun (WGS) entry which is preliminary data.</text>
</comment>
<evidence type="ECO:0000256" key="8">
    <source>
        <dbReference type="ARBA" id="ARBA00023136"/>
    </source>
</evidence>
<dbReference type="Gene3D" id="1.20.1560.10">
    <property type="entry name" value="ABC transporter type 1, transmembrane domain"/>
    <property type="match status" value="1"/>
</dbReference>
<evidence type="ECO:0000256" key="6">
    <source>
        <dbReference type="ARBA" id="ARBA00022840"/>
    </source>
</evidence>
<evidence type="ECO:0000256" key="2">
    <source>
        <dbReference type="ARBA" id="ARBA00022448"/>
    </source>
</evidence>
<evidence type="ECO:0000313" key="12">
    <source>
        <dbReference type="EMBL" id="HIU48964.1"/>
    </source>
</evidence>
<dbReference type="GO" id="GO:0005524">
    <property type="term" value="F:ATP binding"/>
    <property type="evidence" value="ECO:0007669"/>
    <property type="project" value="UniProtKB-KW"/>
</dbReference>
<feature type="transmembrane region" description="Helical" evidence="9">
    <location>
        <begin position="20"/>
        <end position="40"/>
    </location>
</feature>
<keyword evidence="6 12" id="KW-0067">ATP-binding</keyword>
<dbReference type="CDD" id="cd18548">
    <property type="entry name" value="ABC_6TM_Tm287_like"/>
    <property type="match status" value="1"/>
</dbReference>
<evidence type="ECO:0000256" key="9">
    <source>
        <dbReference type="SAM" id="Phobius"/>
    </source>
</evidence>
<feature type="domain" description="ABC transmembrane type-1" evidence="11">
    <location>
        <begin position="16"/>
        <end position="298"/>
    </location>
</feature>
<dbReference type="Proteomes" id="UP000824111">
    <property type="component" value="Unassembled WGS sequence"/>
</dbReference>
<dbReference type="InterPro" id="IPR011527">
    <property type="entry name" value="ABC1_TM_dom"/>
</dbReference>
<reference evidence="12" key="2">
    <citation type="journal article" date="2021" name="PeerJ">
        <title>Extensive microbial diversity within the chicken gut microbiome revealed by metagenomics and culture.</title>
        <authorList>
            <person name="Gilroy R."/>
            <person name="Ravi A."/>
            <person name="Getino M."/>
            <person name="Pursley I."/>
            <person name="Horton D.L."/>
            <person name="Alikhan N.F."/>
            <person name="Baker D."/>
            <person name="Gharbi K."/>
            <person name="Hall N."/>
            <person name="Watson M."/>
            <person name="Adriaenssens E.M."/>
            <person name="Foster-Nyarko E."/>
            <person name="Jarju S."/>
            <person name="Secka A."/>
            <person name="Antonio M."/>
            <person name="Oren A."/>
            <person name="Chaudhuri R.R."/>
            <person name="La Ragione R."/>
            <person name="Hildebrand F."/>
            <person name="Pallen M.J."/>
        </authorList>
    </citation>
    <scope>NUCLEOTIDE SEQUENCE</scope>
    <source>
        <strain evidence="12">ChiSjej4B22-9803</strain>
    </source>
</reference>
<gene>
    <name evidence="12" type="ORF">IAB04_06335</name>
</gene>
<comment type="subcellular location">
    <subcellularLocation>
        <location evidence="1">Cell membrane</location>
        <topology evidence="1">Multi-pass membrane protein</topology>
    </subcellularLocation>
</comment>
<feature type="transmembrane region" description="Helical" evidence="9">
    <location>
        <begin position="242"/>
        <end position="263"/>
    </location>
</feature>
<dbReference type="EMBL" id="DVND01000163">
    <property type="protein sequence ID" value="HIU48964.1"/>
    <property type="molecule type" value="Genomic_DNA"/>
</dbReference>
<evidence type="ECO:0000256" key="4">
    <source>
        <dbReference type="ARBA" id="ARBA00022692"/>
    </source>
</evidence>
<organism evidence="12 13">
    <name type="scientific">Candidatus Avimonoglobus intestinipullorum</name>
    <dbReference type="NCBI Taxonomy" id="2840699"/>
    <lineage>
        <taxon>Bacteria</taxon>
        <taxon>Bacillati</taxon>
        <taxon>Bacillota</taxon>
        <taxon>Clostridia</taxon>
        <taxon>Eubacteriales</taxon>
        <taxon>Candidatus Avimonoglobus</taxon>
    </lineage>
</organism>
<dbReference type="GO" id="GO:0016887">
    <property type="term" value="F:ATP hydrolysis activity"/>
    <property type="evidence" value="ECO:0007669"/>
    <property type="project" value="InterPro"/>
</dbReference>
<dbReference type="SUPFAM" id="SSF90123">
    <property type="entry name" value="ABC transporter transmembrane region"/>
    <property type="match status" value="1"/>
</dbReference>
<evidence type="ECO:0000256" key="3">
    <source>
        <dbReference type="ARBA" id="ARBA00022475"/>
    </source>
</evidence>
<feature type="transmembrane region" description="Helical" evidence="9">
    <location>
        <begin position="157"/>
        <end position="178"/>
    </location>
</feature>
<dbReference type="Gene3D" id="3.40.50.300">
    <property type="entry name" value="P-loop containing nucleotide triphosphate hydrolases"/>
    <property type="match status" value="1"/>
</dbReference>
<sequence length="579" mass="62874">MFKLAYFLKKYRKQTLLGPLFKLAEAVLELIVPLVMIRVIDIGVKNGDAAYVYRMGGLLLLISIVSLASALVCQYMASIASQGVGTELRKTLFQKINSFSHAELDRFGTHSLITRVTNDVNQLQLAVAMLIRLVVRAPFLAVGAVIMAAFIDLKLSLVFAVVMPLIALILFVIMNRSVPFFKAMQKKLDAISLITRETLEGARVIRAFSRQGRERARFEQASDELAQTAVNVGKLSALLNPLTYAVMNVGILVIIWVSGYQVYDGALTQGEIIAFVNYMTQVLLALIVVANLVVIFTKASASASRVNEILETTSSIQSQTEQPVAPRPDAPLVAFRKVSFSYPGSRETALSGLDFTIAPGETVGIIGGTGSGKSTLVNLIPRFYDATTGAVQFYGTDVRQYPLSQLRGFIGIVPQHAALVSGSIEKNLRWGKADATEKELLSALATAQALDFVQQLPQGLKTHIEQGGKNLSGGQRQRLTIARALVGKPPLLIFDDSASALDYATDAALRKALARDIRESAVILVSQRVSTVAHADKLIVMDDGCIAGIGTHRQLLETCPVYRDICSSQHYSGEEAQDE</sequence>
<dbReference type="PROSITE" id="PS50929">
    <property type="entry name" value="ABC_TM1F"/>
    <property type="match status" value="1"/>
</dbReference>
<keyword evidence="7 9" id="KW-1133">Transmembrane helix</keyword>
<dbReference type="PROSITE" id="PS00211">
    <property type="entry name" value="ABC_TRANSPORTER_1"/>
    <property type="match status" value="1"/>
</dbReference>
<dbReference type="PANTHER" id="PTHR43394:SF1">
    <property type="entry name" value="ATP-BINDING CASSETTE SUB-FAMILY B MEMBER 10, MITOCHONDRIAL"/>
    <property type="match status" value="1"/>
</dbReference>
<evidence type="ECO:0000259" key="11">
    <source>
        <dbReference type="PROSITE" id="PS50929"/>
    </source>
</evidence>
<dbReference type="InterPro" id="IPR039421">
    <property type="entry name" value="Type_1_exporter"/>
</dbReference>
<dbReference type="InterPro" id="IPR003439">
    <property type="entry name" value="ABC_transporter-like_ATP-bd"/>
</dbReference>
<keyword evidence="2" id="KW-0813">Transport</keyword>
<dbReference type="FunFam" id="3.40.50.300:FF:000221">
    <property type="entry name" value="Multidrug ABC transporter ATP-binding protein"/>
    <property type="match status" value="1"/>
</dbReference>
<evidence type="ECO:0000313" key="13">
    <source>
        <dbReference type="Proteomes" id="UP000824111"/>
    </source>
</evidence>
<keyword evidence="3" id="KW-1003">Cell membrane</keyword>